<name>A0ACB8UB03_9APHY</name>
<gene>
    <name evidence="1" type="ORF">BDY19DRAFT_1033671</name>
</gene>
<accession>A0ACB8UB03</accession>
<sequence>MATRHRPPPHPQPHITIPPGAAPPATSSPKTSADWDFRISDHDHLNLWHDDYRDAAYTPQSPDINFPITSSSSRPSSRPSSVHETSGSRIQFPEPHPFRASLRPAVSQSFLRHRSTKSDTNVSVARSSANRGESRPPSFISTESSPEFAPTVLSDELSNLTLDSEEGIRKFQAGLLDDKDEAWYKLVPPEAREVLDKKDVQRQSIIFEFIQSERDYVNDLQLVQEVFVDPLLATSPIPQSRIQGFVSEVFYNLNEILAHHRRMLDALFERQREQHPLIQSVADIVLDTSLVFRTQYEQYIKHYPLAEAHHRKELRRNPKYQYFLSQCSQDPRVRKRDFIIFLNRPITRLPRTILMLEQIQKYTALDHPDQEVLPLTLNILREFMKSTQPGIEAAEGKVKFWNLCETLAFQKGEIIELDLYDESRTLLYQSTLARRYKAEVGYSWADLHVALLDNYLLLLKKEVRPSGIYKHNVVSRPIPIEYLRLASFDAAPENRKDKTSSSVDHGKIFGIDSFRSRYRAMYPFTLYHASAMTTRRYTLYANSEAEREKWRRALVEAIGVRKVRQESNMILAPHTVNDTFFKVSGSASSSSSNPRIHGKIKCAALLSSSGKHLIAVGCPSGIYIAPRGSNDYKRVLKTTAIVSLHAIQQYNKILVHSDEGLDAYSLDLMARVALGTSRPQDLDASRERISGQDVAVTFARVETLGTRTLVLYATKSFMQVTLHSMEVVNPTNLTTSLRRSVSGATSFRQFAEPAWIPKDSHDITSLHKSIGVCAERGIHILDPTKCSSSSNATVVPTFADSNNAPMQALKQRCSSARPLGLVRTGENELLVVFDELGCYINRRGIPSRSSGYLRWETKAVSFARWGSNILLFSPEFIEIRDIASGRLVQVIEGQDIRGVHASDRAILFAMRGADGTTDRLVELVETADLTMSKKDSKMAALWDEWDM</sequence>
<keyword evidence="2" id="KW-1185">Reference proteome</keyword>
<organism evidence="1 2">
    <name type="scientific">Irpex rosettiformis</name>
    <dbReference type="NCBI Taxonomy" id="378272"/>
    <lineage>
        <taxon>Eukaryota</taxon>
        <taxon>Fungi</taxon>
        <taxon>Dikarya</taxon>
        <taxon>Basidiomycota</taxon>
        <taxon>Agaricomycotina</taxon>
        <taxon>Agaricomycetes</taxon>
        <taxon>Polyporales</taxon>
        <taxon>Irpicaceae</taxon>
        <taxon>Irpex</taxon>
    </lineage>
</organism>
<dbReference type="EMBL" id="MU274906">
    <property type="protein sequence ID" value="KAI0091299.1"/>
    <property type="molecule type" value="Genomic_DNA"/>
</dbReference>
<evidence type="ECO:0000313" key="2">
    <source>
        <dbReference type="Proteomes" id="UP001055072"/>
    </source>
</evidence>
<evidence type="ECO:0000313" key="1">
    <source>
        <dbReference type="EMBL" id="KAI0091299.1"/>
    </source>
</evidence>
<protein>
    <submittedName>
        <fullName evidence="1">Uncharacterized protein</fullName>
    </submittedName>
</protein>
<proteinExistence type="predicted"/>
<dbReference type="Proteomes" id="UP001055072">
    <property type="component" value="Unassembled WGS sequence"/>
</dbReference>
<comment type="caution">
    <text evidence="1">The sequence shown here is derived from an EMBL/GenBank/DDBJ whole genome shotgun (WGS) entry which is preliminary data.</text>
</comment>
<reference evidence="1" key="1">
    <citation type="journal article" date="2021" name="Environ. Microbiol.">
        <title>Gene family expansions and transcriptome signatures uncover fungal adaptations to wood decay.</title>
        <authorList>
            <person name="Hage H."/>
            <person name="Miyauchi S."/>
            <person name="Viragh M."/>
            <person name="Drula E."/>
            <person name="Min B."/>
            <person name="Chaduli D."/>
            <person name="Navarro D."/>
            <person name="Favel A."/>
            <person name="Norest M."/>
            <person name="Lesage-Meessen L."/>
            <person name="Balint B."/>
            <person name="Merenyi Z."/>
            <person name="de Eugenio L."/>
            <person name="Morin E."/>
            <person name="Martinez A.T."/>
            <person name="Baldrian P."/>
            <person name="Stursova M."/>
            <person name="Martinez M.J."/>
            <person name="Novotny C."/>
            <person name="Magnuson J.K."/>
            <person name="Spatafora J.W."/>
            <person name="Maurice S."/>
            <person name="Pangilinan J."/>
            <person name="Andreopoulos W."/>
            <person name="LaButti K."/>
            <person name="Hundley H."/>
            <person name="Na H."/>
            <person name="Kuo A."/>
            <person name="Barry K."/>
            <person name="Lipzen A."/>
            <person name="Henrissat B."/>
            <person name="Riley R."/>
            <person name="Ahrendt S."/>
            <person name="Nagy L.G."/>
            <person name="Grigoriev I.V."/>
            <person name="Martin F."/>
            <person name="Rosso M.N."/>
        </authorList>
    </citation>
    <scope>NUCLEOTIDE SEQUENCE</scope>
    <source>
        <strain evidence="1">CBS 384.51</strain>
    </source>
</reference>